<gene>
    <name evidence="2" type="ORF">cyc_08873</name>
</gene>
<evidence type="ECO:0000313" key="2">
    <source>
        <dbReference type="EMBL" id="OEH79433.1"/>
    </source>
</evidence>
<keyword evidence="3" id="KW-1185">Reference proteome</keyword>
<feature type="compositionally biased region" description="Low complexity" evidence="1">
    <location>
        <begin position="298"/>
        <end position="328"/>
    </location>
</feature>
<feature type="compositionally biased region" description="Polar residues" evidence="1">
    <location>
        <begin position="1"/>
        <end position="12"/>
    </location>
</feature>
<dbReference type="AlphaFoldDB" id="A0A1D3D7J8"/>
<dbReference type="VEuPathDB" id="ToxoDB:LOC34624457"/>
<dbReference type="InParanoid" id="A0A1D3D7J8"/>
<dbReference type="EMBL" id="JROU02000386">
    <property type="protein sequence ID" value="OEH79433.1"/>
    <property type="molecule type" value="Genomic_DNA"/>
</dbReference>
<dbReference type="Proteomes" id="UP000095192">
    <property type="component" value="Unassembled WGS sequence"/>
</dbReference>
<feature type="compositionally biased region" description="Low complexity" evidence="1">
    <location>
        <begin position="64"/>
        <end position="96"/>
    </location>
</feature>
<feature type="region of interest" description="Disordered" evidence="1">
    <location>
        <begin position="247"/>
        <end position="266"/>
    </location>
</feature>
<comment type="caution">
    <text evidence="2">The sequence shown here is derived from an EMBL/GenBank/DDBJ whole genome shotgun (WGS) entry which is preliminary data.</text>
</comment>
<feature type="region of interest" description="Disordered" evidence="1">
    <location>
        <begin position="274"/>
        <end position="342"/>
    </location>
</feature>
<proteinExistence type="predicted"/>
<reference evidence="2 3" key="1">
    <citation type="journal article" date="2016" name="BMC Genomics">
        <title>Comparative genomics reveals Cyclospora cayetanensis possesses coccidia-like metabolism and invasion components but unique surface antigens.</title>
        <authorList>
            <person name="Liu S."/>
            <person name="Wang L."/>
            <person name="Zheng H."/>
            <person name="Xu Z."/>
            <person name="Roellig D.M."/>
            <person name="Li N."/>
            <person name="Frace M.A."/>
            <person name="Tang K."/>
            <person name="Arrowood M.J."/>
            <person name="Moss D.M."/>
            <person name="Zhang L."/>
            <person name="Feng Y."/>
            <person name="Xiao L."/>
        </authorList>
    </citation>
    <scope>NUCLEOTIDE SEQUENCE [LARGE SCALE GENOMIC DNA]</scope>
    <source>
        <strain evidence="2 3">CHN_HEN01</strain>
    </source>
</reference>
<feature type="compositionally biased region" description="Basic and acidic residues" evidence="1">
    <location>
        <begin position="274"/>
        <end position="283"/>
    </location>
</feature>
<organism evidence="2 3">
    <name type="scientific">Cyclospora cayetanensis</name>
    <dbReference type="NCBI Taxonomy" id="88456"/>
    <lineage>
        <taxon>Eukaryota</taxon>
        <taxon>Sar</taxon>
        <taxon>Alveolata</taxon>
        <taxon>Apicomplexa</taxon>
        <taxon>Conoidasida</taxon>
        <taxon>Coccidia</taxon>
        <taxon>Eucoccidiorida</taxon>
        <taxon>Eimeriorina</taxon>
        <taxon>Eimeriidae</taxon>
        <taxon>Cyclospora</taxon>
    </lineage>
</organism>
<sequence length="400" mass="41684">MAVQEESSSSMDTADDAGVGGFDLPVATASSQAPPLWLECCSSKSNKRRRRIRNDEQQRGQQVGSLSNSNSLSNSTSGTEEELAVAASRTADAADAAEGRESSHKRNVSTGMLQDLSCDEATAYASSISSGSSSFCKRPNSISGDLAQVVKTNEPMHTPGGFLRSEKVSPAFWTPQETPVAALKATEKASERTALGAAAADSFADPSAAPFKQRQQQQRAAAAAELFGVPAAVGAEPTGRLQRRIEDLPQQQQLPPHRGRGWGLRGLEHRRITKLAGERESQSSKRAPQGVLMKSHKGTSGSLSSSNSSIPEGGSRLATGSSSSTAGGKVTTNNPHNANGSRTVQASPIHCVGLCGEALRPLGCREPWSSALQEGTEGGLEVISDACVPVYLVDGGVVGS</sequence>
<evidence type="ECO:0000313" key="3">
    <source>
        <dbReference type="Proteomes" id="UP000095192"/>
    </source>
</evidence>
<dbReference type="VEuPathDB" id="ToxoDB:cyc_08873"/>
<name>A0A1D3D7J8_9EIME</name>
<feature type="compositionally biased region" description="Polar residues" evidence="1">
    <location>
        <begin position="330"/>
        <end position="342"/>
    </location>
</feature>
<accession>A0A1D3D7J8</accession>
<protein>
    <submittedName>
        <fullName evidence="2">Uncharacterized protein</fullName>
    </submittedName>
</protein>
<evidence type="ECO:0000256" key="1">
    <source>
        <dbReference type="SAM" id="MobiDB-lite"/>
    </source>
</evidence>
<feature type="region of interest" description="Disordered" evidence="1">
    <location>
        <begin position="1"/>
        <end position="111"/>
    </location>
</feature>